<dbReference type="Pfam" id="PF04542">
    <property type="entry name" value="Sigma70_r2"/>
    <property type="match status" value="1"/>
</dbReference>
<dbReference type="RefSeq" id="WP_035016054.1">
    <property type="nucleotide sequence ID" value="NZ_ARZY01000042.1"/>
</dbReference>
<sequence length="168" mass="19469">MNTTKSALFAQAMEEHKGIIYKVVNSYCHNLDERQDLAQEILTTMWLSFDKYNNEFKFSTWMYRIALNVAISYYRKDSKREDKANVCEASIVHIADEPAAGERSEEIKQLYQFIAQLDTVNKAIMLLYLESESYDSIAKSLGISTTNVATRISRIKEKLKNQFELQES</sequence>
<dbReference type="InterPro" id="IPR013249">
    <property type="entry name" value="RNA_pol_sigma70_r4_t2"/>
</dbReference>
<dbReference type="STRING" id="1328313.DS2_16704"/>
<evidence type="ECO:0000259" key="5">
    <source>
        <dbReference type="Pfam" id="PF04542"/>
    </source>
</evidence>
<dbReference type="InterPro" id="IPR007627">
    <property type="entry name" value="RNA_pol_sigma70_r2"/>
</dbReference>
<dbReference type="NCBIfam" id="TIGR02937">
    <property type="entry name" value="sigma70-ECF"/>
    <property type="match status" value="1"/>
</dbReference>
<dbReference type="OrthoDB" id="9780326at2"/>
<reference evidence="7 8" key="1">
    <citation type="journal article" date="2014" name="Genome Announc.">
        <title>Draft Genome Sequence of the Agar-Degrading Bacterium Catenovulum sp. Strain DS-2, Isolated from Intestines of Haliotis diversicolor.</title>
        <authorList>
            <person name="Shan D."/>
            <person name="Li X."/>
            <person name="Gu Z."/>
            <person name="Wei G."/>
            <person name="Gao Z."/>
            <person name="Shao Z."/>
        </authorList>
    </citation>
    <scope>NUCLEOTIDE SEQUENCE [LARGE SCALE GENOMIC DNA]</scope>
    <source>
        <strain evidence="7 8">DS-2</strain>
    </source>
</reference>
<dbReference type="EMBL" id="ARZY01000042">
    <property type="protein sequence ID" value="EWH08605.1"/>
    <property type="molecule type" value="Genomic_DNA"/>
</dbReference>
<name>W7QT67_9ALTE</name>
<accession>W7QT67</accession>
<evidence type="ECO:0000256" key="1">
    <source>
        <dbReference type="ARBA" id="ARBA00010641"/>
    </source>
</evidence>
<comment type="caution">
    <text evidence="7">The sequence shown here is derived from an EMBL/GenBank/DDBJ whole genome shotgun (WGS) entry which is preliminary data.</text>
</comment>
<dbReference type="GO" id="GO:0003677">
    <property type="term" value="F:DNA binding"/>
    <property type="evidence" value="ECO:0007669"/>
    <property type="project" value="InterPro"/>
</dbReference>
<dbReference type="InterPro" id="IPR014284">
    <property type="entry name" value="RNA_pol_sigma-70_dom"/>
</dbReference>
<dbReference type="eggNOG" id="COG1595">
    <property type="taxonomic scope" value="Bacteria"/>
</dbReference>
<dbReference type="InterPro" id="IPR039425">
    <property type="entry name" value="RNA_pol_sigma-70-like"/>
</dbReference>
<dbReference type="PATRIC" id="fig|1328313.3.peg.3413"/>
<evidence type="ECO:0000313" key="8">
    <source>
        <dbReference type="Proteomes" id="UP000019276"/>
    </source>
</evidence>
<dbReference type="InterPro" id="IPR013325">
    <property type="entry name" value="RNA_pol_sigma_r2"/>
</dbReference>
<dbReference type="PANTHER" id="PTHR43133">
    <property type="entry name" value="RNA POLYMERASE ECF-TYPE SIGMA FACTO"/>
    <property type="match status" value="1"/>
</dbReference>
<evidence type="ECO:0000256" key="4">
    <source>
        <dbReference type="ARBA" id="ARBA00023163"/>
    </source>
</evidence>
<dbReference type="Pfam" id="PF08281">
    <property type="entry name" value="Sigma70_r4_2"/>
    <property type="match status" value="1"/>
</dbReference>
<dbReference type="PANTHER" id="PTHR43133:SF45">
    <property type="entry name" value="RNA POLYMERASE ECF-TYPE SIGMA FACTOR"/>
    <property type="match status" value="1"/>
</dbReference>
<dbReference type="GO" id="GO:0006352">
    <property type="term" value="P:DNA-templated transcription initiation"/>
    <property type="evidence" value="ECO:0007669"/>
    <property type="project" value="InterPro"/>
</dbReference>
<keyword evidence="8" id="KW-1185">Reference proteome</keyword>
<feature type="domain" description="RNA polymerase sigma factor 70 region 4 type 2" evidence="6">
    <location>
        <begin position="108"/>
        <end position="159"/>
    </location>
</feature>
<evidence type="ECO:0000259" key="6">
    <source>
        <dbReference type="Pfam" id="PF08281"/>
    </source>
</evidence>
<dbReference type="InterPro" id="IPR013324">
    <property type="entry name" value="RNA_pol_sigma_r3/r4-like"/>
</dbReference>
<comment type="similarity">
    <text evidence="1">Belongs to the sigma-70 factor family. ECF subfamily.</text>
</comment>
<dbReference type="SUPFAM" id="SSF88946">
    <property type="entry name" value="Sigma2 domain of RNA polymerase sigma factors"/>
    <property type="match status" value="1"/>
</dbReference>
<proteinExistence type="inferred from homology"/>
<gene>
    <name evidence="7" type="ORF">DS2_16704</name>
</gene>
<keyword evidence="3" id="KW-0731">Sigma factor</keyword>
<evidence type="ECO:0000313" key="7">
    <source>
        <dbReference type="EMBL" id="EWH08605.1"/>
    </source>
</evidence>
<feature type="domain" description="RNA polymerase sigma-70 region 2" evidence="5">
    <location>
        <begin position="14"/>
        <end position="79"/>
    </location>
</feature>
<keyword evidence="2" id="KW-0805">Transcription regulation</keyword>
<evidence type="ECO:0000256" key="2">
    <source>
        <dbReference type="ARBA" id="ARBA00023015"/>
    </source>
</evidence>
<dbReference type="Gene3D" id="1.10.10.10">
    <property type="entry name" value="Winged helix-like DNA-binding domain superfamily/Winged helix DNA-binding domain"/>
    <property type="match status" value="1"/>
</dbReference>
<protein>
    <submittedName>
        <fullName evidence="7">ECF subfamily RNA polymerase sigma-24 subunit</fullName>
    </submittedName>
</protein>
<dbReference type="Gene3D" id="1.10.1740.10">
    <property type="match status" value="1"/>
</dbReference>
<dbReference type="AlphaFoldDB" id="W7QT67"/>
<dbReference type="InterPro" id="IPR036388">
    <property type="entry name" value="WH-like_DNA-bd_sf"/>
</dbReference>
<evidence type="ECO:0000256" key="3">
    <source>
        <dbReference type="ARBA" id="ARBA00023082"/>
    </source>
</evidence>
<organism evidence="7 8">
    <name type="scientific">Catenovulum agarivorans DS-2</name>
    <dbReference type="NCBI Taxonomy" id="1328313"/>
    <lineage>
        <taxon>Bacteria</taxon>
        <taxon>Pseudomonadati</taxon>
        <taxon>Pseudomonadota</taxon>
        <taxon>Gammaproteobacteria</taxon>
        <taxon>Alteromonadales</taxon>
        <taxon>Alteromonadaceae</taxon>
        <taxon>Catenovulum</taxon>
    </lineage>
</organism>
<dbReference type="Proteomes" id="UP000019276">
    <property type="component" value="Unassembled WGS sequence"/>
</dbReference>
<dbReference type="SUPFAM" id="SSF88659">
    <property type="entry name" value="Sigma3 and sigma4 domains of RNA polymerase sigma factors"/>
    <property type="match status" value="1"/>
</dbReference>
<keyword evidence="4" id="KW-0804">Transcription</keyword>
<dbReference type="GO" id="GO:0016987">
    <property type="term" value="F:sigma factor activity"/>
    <property type="evidence" value="ECO:0007669"/>
    <property type="project" value="UniProtKB-KW"/>
</dbReference>